<reference evidence="1 2" key="1">
    <citation type="submission" date="2023-10" db="EMBL/GenBank/DDBJ databases">
        <authorList>
            <person name="Dale J."/>
        </authorList>
    </citation>
    <scope>NUCLEOTIDE SEQUENCE [LARGE SCALE GENOMIC DNA]</scope>
    <source>
        <strain evidence="1 2">2023EL-00970</strain>
    </source>
</reference>
<proteinExistence type="predicted"/>
<keyword evidence="2" id="KW-1185">Reference proteome</keyword>
<dbReference type="Pfam" id="PF06092">
    <property type="entry name" value="DUF943"/>
    <property type="match status" value="1"/>
</dbReference>
<sequence length="157" mass="18844">MKNKTLKTAAFLFIASGLYNLWTLRPVDILYIYSDAGWSVDLVVDHMPWTDRDKIDWYLAHQKQIKNKYPLLDGEQHNYYIWDIGNGFTNYNNSPHEDLLCLPTIKNDNNCIVKYPLLIVDEYPYRNARFSVYPWENEYELTPENKLERIYHEYLPE</sequence>
<dbReference type="Proteomes" id="UP001187066">
    <property type="component" value="Unassembled WGS sequence"/>
</dbReference>
<dbReference type="InterPro" id="IPR010351">
    <property type="entry name" value="DUF943"/>
</dbReference>
<comment type="caution">
    <text evidence="1">The sequence shown here is derived from an EMBL/GenBank/DDBJ whole genome shotgun (WGS) entry which is preliminary data.</text>
</comment>
<dbReference type="EMBL" id="JAWLOF010000019">
    <property type="protein sequence ID" value="MDV7024966.1"/>
    <property type="molecule type" value="Genomic_DNA"/>
</dbReference>
<organism evidence="1 2">
    <name type="scientific">Atlantibacter subterraneus</name>
    <dbReference type="NCBI Taxonomy" id="255519"/>
    <lineage>
        <taxon>Bacteria</taxon>
        <taxon>Pseudomonadati</taxon>
        <taxon>Pseudomonadota</taxon>
        <taxon>Gammaproteobacteria</taxon>
        <taxon>Enterobacterales</taxon>
        <taxon>Enterobacteriaceae</taxon>
        <taxon>Atlantibacter</taxon>
    </lineage>
</organism>
<evidence type="ECO:0000313" key="1">
    <source>
        <dbReference type="EMBL" id="MDV7024966.1"/>
    </source>
</evidence>
<accession>A0ABU4E7B6</accession>
<name>A0ABU4E7B6_9ENTR</name>
<gene>
    <name evidence="1" type="ORF">R4P48_20135</name>
</gene>
<dbReference type="RefSeq" id="WP_317679312.1">
    <property type="nucleotide sequence ID" value="NZ_JAWLOF010000019.1"/>
</dbReference>
<protein>
    <submittedName>
        <fullName evidence="1">DUF943 family protein</fullName>
    </submittedName>
</protein>
<evidence type="ECO:0000313" key="2">
    <source>
        <dbReference type="Proteomes" id="UP001187066"/>
    </source>
</evidence>